<dbReference type="GO" id="GO:0008654">
    <property type="term" value="P:phospholipid biosynthetic process"/>
    <property type="evidence" value="ECO:0007669"/>
    <property type="project" value="InterPro"/>
</dbReference>
<dbReference type="Proteomes" id="UP000187735">
    <property type="component" value="Chromosome"/>
</dbReference>
<evidence type="ECO:0000256" key="1">
    <source>
        <dbReference type="ARBA" id="ARBA00022679"/>
    </source>
</evidence>
<evidence type="ECO:0000259" key="5">
    <source>
        <dbReference type="PROSITE" id="PS50146"/>
    </source>
</evidence>
<dbReference type="InterPro" id="IPR045540">
    <property type="entry name" value="YegS/DAGK_C"/>
</dbReference>
<dbReference type="PROSITE" id="PS50146">
    <property type="entry name" value="DAGK"/>
    <property type="match status" value="1"/>
</dbReference>
<dbReference type="SUPFAM" id="SSF111331">
    <property type="entry name" value="NAD kinase/diacylglycerol kinase-like"/>
    <property type="match status" value="1"/>
</dbReference>
<dbReference type="Pfam" id="PF19279">
    <property type="entry name" value="YegS_C"/>
    <property type="match status" value="1"/>
</dbReference>
<dbReference type="PANTHER" id="PTHR12358:SF54">
    <property type="entry name" value="SPHINGOSINE KINASE RELATED PROTEIN"/>
    <property type="match status" value="1"/>
</dbReference>
<dbReference type="InterPro" id="IPR016064">
    <property type="entry name" value="NAD/diacylglycerol_kinase_sf"/>
</dbReference>
<keyword evidence="3 6" id="KW-0418">Kinase</keyword>
<evidence type="ECO:0000256" key="3">
    <source>
        <dbReference type="ARBA" id="ARBA00022777"/>
    </source>
</evidence>
<name>A0A1P8WMH8_9PLAN</name>
<keyword evidence="2" id="KW-0547">Nucleotide-binding</keyword>
<dbReference type="NCBIfam" id="TIGR00147">
    <property type="entry name" value="YegS/Rv2252/BmrU family lipid kinase"/>
    <property type="match status" value="1"/>
</dbReference>
<sequence length="320" mass="33740">MTIHSPKPDSKSDATASRASAVARRASGIHVILNESAGTAKAVGSLLEDWSRNGLVTFHRPDTAEAAVAMSRRAADAGADVVVAAGGDGTVNCVVQGLLAAKRSCPLGVLPLGTGNDFCRNAGIPLDPAAALDLIQIRVAKPVDVIRVSTESECFHYINMATAGNTGLYADLVTDDMKKFWGPMVYLRGAVDVLSNLKTYRVQLQFDDESPDTYDVLNLFFANGCVTGGGMTIAPDAQLDNGYIDVVVVLDCSPVDIAALATQYALSDYRSNPNILFRRVQSVAVRSSPPLAISADGDILTDQPTRFSVLPGMLQVIVGA</sequence>
<keyword evidence="7" id="KW-1185">Reference proteome</keyword>
<dbReference type="OrthoDB" id="142078at2"/>
<feature type="domain" description="DAGKc" evidence="5">
    <location>
        <begin position="24"/>
        <end position="152"/>
    </location>
</feature>
<dbReference type="KEGG" id="fmr:Fuma_04929"/>
<keyword evidence="4" id="KW-0067">ATP-binding</keyword>
<gene>
    <name evidence="6" type="primary">dagK</name>
    <name evidence="6" type="ORF">Fuma_04929</name>
</gene>
<protein>
    <submittedName>
        <fullName evidence="6">Diacylglycerol kinase</fullName>
        <ecNumber evidence="6">2.7.1.107</ecNumber>
    </submittedName>
</protein>
<accession>A0A1P8WMH8</accession>
<dbReference type="EMBL" id="CP017641">
    <property type="protein sequence ID" value="APZ95273.1"/>
    <property type="molecule type" value="Genomic_DNA"/>
</dbReference>
<organism evidence="6 7">
    <name type="scientific">Fuerstiella marisgermanici</name>
    <dbReference type="NCBI Taxonomy" id="1891926"/>
    <lineage>
        <taxon>Bacteria</taxon>
        <taxon>Pseudomonadati</taxon>
        <taxon>Planctomycetota</taxon>
        <taxon>Planctomycetia</taxon>
        <taxon>Planctomycetales</taxon>
        <taxon>Planctomycetaceae</taxon>
        <taxon>Fuerstiella</taxon>
    </lineage>
</organism>
<dbReference type="Gene3D" id="3.40.50.10330">
    <property type="entry name" value="Probable inorganic polyphosphate/atp-NAD kinase, domain 1"/>
    <property type="match status" value="1"/>
</dbReference>
<evidence type="ECO:0000256" key="4">
    <source>
        <dbReference type="ARBA" id="ARBA00022840"/>
    </source>
</evidence>
<dbReference type="SMART" id="SM00046">
    <property type="entry name" value="DAGKc"/>
    <property type="match status" value="1"/>
</dbReference>
<dbReference type="RefSeq" id="WP_077026459.1">
    <property type="nucleotide sequence ID" value="NZ_CP017641.1"/>
</dbReference>
<proteinExistence type="predicted"/>
<dbReference type="Pfam" id="PF00781">
    <property type="entry name" value="DAGK_cat"/>
    <property type="match status" value="1"/>
</dbReference>
<evidence type="ECO:0000313" key="7">
    <source>
        <dbReference type="Proteomes" id="UP000187735"/>
    </source>
</evidence>
<dbReference type="AlphaFoldDB" id="A0A1P8WMH8"/>
<dbReference type="STRING" id="1891926.Fuma_04929"/>
<dbReference type="EC" id="2.7.1.107" evidence="6"/>
<dbReference type="InterPro" id="IPR050187">
    <property type="entry name" value="Lipid_Phosphate_FormReg"/>
</dbReference>
<evidence type="ECO:0000313" key="6">
    <source>
        <dbReference type="EMBL" id="APZ95273.1"/>
    </source>
</evidence>
<reference evidence="6 7" key="1">
    <citation type="journal article" date="2016" name="Front. Microbiol.">
        <title>Fuerstia marisgermanicae gen. nov., sp. nov., an Unusual Member of the Phylum Planctomycetes from the German Wadden Sea.</title>
        <authorList>
            <person name="Kohn T."/>
            <person name="Heuer A."/>
            <person name="Jogler M."/>
            <person name="Vollmers J."/>
            <person name="Boedeker C."/>
            <person name="Bunk B."/>
            <person name="Rast P."/>
            <person name="Borchert D."/>
            <person name="Glockner I."/>
            <person name="Freese H.M."/>
            <person name="Klenk H.P."/>
            <person name="Overmann J."/>
            <person name="Kaster A.K."/>
            <person name="Rohde M."/>
            <person name="Wiegand S."/>
            <person name="Jogler C."/>
        </authorList>
    </citation>
    <scope>NUCLEOTIDE SEQUENCE [LARGE SCALE GENOMIC DNA]</scope>
    <source>
        <strain evidence="6 7">NH11</strain>
    </source>
</reference>
<dbReference type="InterPro" id="IPR017438">
    <property type="entry name" value="ATP-NAD_kinase_N"/>
</dbReference>
<dbReference type="InterPro" id="IPR001206">
    <property type="entry name" value="Diacylglycerol_kinase_cat_dom"/>
</dbReference>
<evidence type="ECO:0000256" key="2">
    <source>
        <dbReference type="ARBA" id="ARBA00022741"/>
    </source>
</evidence>
<dbReference type="PANTHER" id="PTHR12358">
    <property type="entry name" value="SPHINGOSINE KINASE"/>
    <property type="match status" value="1"/>
</dbReference>
<keyword evidence="1 6" id="KW-0808">Transferase</keyword>
<dbReference type="GO" id="GO:0004143">
    <property type="term" value="F:ATP-dependent diacylglycerol kinase activity"/>
    <property type="evidence" value="ECO:0007669"/>
    <property type="project" value="UniProtKB-EC"/>
</dbReference>
<dbReference type="InterPro" id="IPR005218">
    <property type="entry name" value="Diacylglycerol/lipid_kinase"/>
</dbReference>
<dbReference type="GO" id="GO:0005524">
    <property type="term" value="F:ATP binding"/>
    <property type="evidence" value="ECO:0007669"/>
    <property type="project" value="UniProtKB-KW"/>
</dbReference>
<dbReference type="Gene3D" id="2.60.200.40">
    <property type="match status" value="1"/>
</dbReference>